<gene>
    <name evidence="1" type="ORF">THASP1DRAFT_26106</name>
</gene>
<dbReference type="Proteomes" id="UP000271241">
    <property type="component" value="Unassembled WGS sequence"/>
</dbReference>
<sequence>MLSGRSAAMWRQKWKPHAISAALVGLTFVGSLTSALPPRIEVSQVDPAVLEVHSTGPFQLIPHFAILQPENTYSIYYKDRHNHVSSIEFSADDGRIIRSVSALPSASSGRNQVMEVVDYLPNGSINNATMIDLAYSDDNSKVNVYTITTSTRKIFATTFQNGSGLDDAFVVLQPGGRSFTLKDMQRWDGLDIPLVQGPRNVYA</sequence>
<dbReference type="EMBL" id="KZ993146">
    <property type="protein sequence ID" value="RKP05387.1"/>
    <property type="molecule type" value="Genomic_DNA"/>
</dbReference>
<dbReference type="AlphaFoldDB" id="A0A4P9XI84"/>
<organism evidence="1 2">
    <name type="scientific">Thamnocephalis sphaerospora</name>
    <dbReference type="NCBI Taxonomy" id="78915"/>
    <lineage>
        <taxon>Eukaryota</taxon>
        <taxon>Fungi</taxon>
        <taxon>Fungi incertae sedis</taxon>
        <taxon>Zoopagomycota</taxon>
        <taxon>Zoopagomycotina</taxon>
        <taxon>Zoopagomycetes</taxon>
        <taxon>Zoopagales</taxon>
        <taxon>Sigmoideomycetaceae</taxon>
        <taxon>Thamnocephalis</taxon>
    </lineage>
</organism>
<reference evidence="2" key="1">
    <citation type="journal article" date="2018" name="Nat. Microbiol.">
        <title>Leveraging single-cell genomics to expand the fungal tree of life.</title>
        <authorList>
            <person name="Ahrendt S.R."/>
            <person name="Quandt C.A."/>
            <person name="Ciobanu D."/>
            <person name="Clum A."/>
            <person name="Salamov A."/>
            <person name="Andreopoulos B."/>
            <person name="Cheng J.F."/>
            <person name="Woyke T."/>
            <person name="Pelin A."/>
            <person name="Henrissat B."/>
            <person name="Reynolds N.K."/>
            <person name="Benny G.L."/>
            <person name="Smith M.E."/>
            <person name="James T.Y."/>
            <person name="Grigoriev I.V."/>
        </authorList>
    </citation>
    <scope>NUCLEOTIDE SEQUENCE [LARGE SCALE GENOMIC DNA]</scope>
    <source>
        <strain evidence="2">RSA 1356</strain>
    </source>
</reference>
<evidence type="ECO:0000313" key="2">
    <source>
        <dbReference type="Proteomes" id="UP000271241"/>
    </source>
</evidence>
<evidence type="ECO:0000313" key="1">
    <source>
        <dbReference type="EMBL" id="RKP05387.1"/>
    </source>
</evidence>
<accession>A0A4P9XI84</accession>
<protein>
    <submittedName>
        <fullName evidence="1">Uncharacterized protein</fullName>
    </submittedName>
</protein>
<proteinExistence type="predicted"/>
<keyword evidence="2" id="KW-1185">Reference proteome</keyword>
<name>A0A4P9XI84_9FUNG</name>